<evidence type="ECO:0000313" key="23">
    <source>
        <dbReference type="Proteomes" id="UP000184079"/>
    </source>
</evidence>
<evidence type="ECO:0000256" key="15">
    <source>
        <dbReference type="ARBA" id="ARBA00048238"/>
    </source>
</evidence>
<dbReference type="PANTHER" id="PTHR12592">
    <property type="entry name" value="ATP-DEPENDENT (S)-NAD(P)H-HYDRATE DEHYDRATASE FAMILY MEMBER"/>
    <property type="match status" value="1"/>
</dbReference>
<dbReference type="SUPFAM" id="SSF53613">
    <property type="entry name" value="Ribokinase-like"/>
    <property type="match status" value="1"/>
</dbReference>
<sequence>MFIVTAKEMYDMDRLAMQEFGLEGKLLMENAGRAVAFKVMEQTSRNEQIGILAGAGNNGGDGFVIARTLLDHGYQVEVLQVVANEKITGDAYDHKVIYEKCGGKVTLYSGKSIQMLKEADVLIDAMIGIGMNGEVREPFATLISLINEQEAYVISVDIPSGVPADEGEDSINAVQADYTVIIGAPKQSAFLPNTASFYGEWDVVSIGLPTFMFHRLTNKTVWQLDNVEKTLPKRELFDHKGNHGKGLIIGGCKEMPGALSMSVQAALKSGAGLITGASSSPVIQMIAGNSVEAMYIPLMDTDGYLNNHSKVSFAIYDAAAIGMGLGRKKITQDFVAHVMNTATCPIIIDGDGLYHLSHLLPDLNARAYSTVITPHPGEMAMLLGVTIREVLQKPFQYAKDFAQTYSVYVVLKGRYTIITAPDGVQRLNPTGNAGLSKGGSGDVLTGIMLAMVMQKQSLLDALCNACFIHGMSADLLVQDQHSEHDLLASDVINGITRVYRAILSSG</sequence>
<comment type="similarity">
    <text evidence="3 19">In the N-terminal section; belongs to the NnrE/AIBP family.</text>
</comment>
<comment type="cofactor">
    <cofactor evidence="17">
        <name>Mg(2+)</name>
        <dbReference type="ChEBI" id="CHEBI:18420"/>
    </cofactor>
</comment>
<dbReference type="InterPro" id="IPR000631">
    <property type="entry name" value="CARKD"/>
</dbReference>
<feature type="binding site" evidence="17">
    <location>
        <position position="258"/>
    </location>
    <ligand>
        <name>(6S)-NADPHX</name>
        <dbReference type="ChEBI" id="CHEBI:64076"/>
    </ligand>
</feature>
<dbReference type="PROSITE" id="PS51385">
    <property type="entry name" value="YJEF_N"/>
    <property type="match status" value="1"/>
</dbReference>
<feature type="binding site" evidence="17">
    <location>
        <position position="442"/>
    </location>
    <ligand>
        <name>(6S)-NADPHX</name>
        <dbReference type="ChEBI" id="CHEBI:64076"/>
    </ligand>
</feature>
<keyword evidence="11 18" id="KW-0413">Isomerase</keyword>
<protein>
    <recommendedName>
        <fullName evidence="19">Bifunctional NAD(P)H-hydrate repair enzyme</fullName>
    </recommendedName>
    <alternativeName>
        <fullName evidence="19">Nicotinamide nucleotide repair protein</fullName>
    </alternativeName>
    <domain>
        <recommendedName>
            <fullName evidence="19">ADP-dependent (S)-NAD(P)H-hydrate dehydratase</fullName>
            <ecNumber evidence="19">4.2.1.136</ecNumber>
        </recommendedName>
        <alternativeName>
            <fullName evidence="19">ADP-dependent NAD(P)HX dehydratase</fullName>
        </alternativeName>
    </domain>
    <domain>
        <recommendedName>
            <fullName evidence="19">NAD(P)H-hydrate epimerase</fullName>
            <ecNumber evidence="19">5.1.99.6</ecNumber>
        </recommendedName>
    </domain>
</protein>
<evidence type="ECO:0000256" key="19">
    <source>
        <dbReference type="PIRNR" id="PIRNR017184"/>
    </source>
</evidence>
<comment type="similarity">
    <text evidence="4 19">In the C-terminal section; belongs to the NnrD/CARKD family.</text>
</comment>
<feature type="binding site" evidence="18">
    <location>
        <position position="157"/>
    </location>
    <ligand>
        <name>(6S)-NADPHX</name>
        <dbReference type="ChEBI" id="CHEBI:64076"/>
    </ligand>
</feature>
<dbReference type="NCBIfam" id="TIGR00196">
    <property type="entry name" value="yjeF_cterm"/>
    <property type="match status" value="1"/>
</dbReference>
<evidence type="ECO:0000259" key="21">
    <source>
        <dbReference type="PROSITE" id="PS51385"/>
    </source>
</evidence>
<dbReference type="SUPFAM" id="SSF64153">
    <property type="entry name" value="YjeF N-terminal domain-like"/>
    <property type="match status" value="1"/>
</dbReference>
<comment type="similarity">
    <text evidence="17">Belongs to the NnrD/CARKD family.</text>
</comment>
<dbReference type="GO" id="GO:0046496">
    <property type="term" value="P:nicotinamide nucleotide metabolic process"/>
    <property type="evidence" value="ECO:0007669"/>
    <property type="project" value="UniProtKB-UniRule"/>
</dbReference>
<keyword evidence="5 18" id="KW-0479">Metal-binding</keyword>
<dbReference type="EMBL" id="FQXD01000024">
    <property type="protein sequence ID" value="SHH97172.1"/>
    <property type="molecule type" value="Genomic_DNA"/>
</dbReference>
<comment type="catalytic activity">
    <reaction evidence="16 17 19">
        <text>(6S)-NADPHX + ADP = AMP + phosphate + NADPH + H(+)</text>
        <dbReference type="Rhea" id="RHEA:32235"/>
        <dbReference type="ChEBI" id="CHEBI:15378"/>
        <dbReference type="ChEBI" id="CHEBI:43474"/>
        <dbReference type="ChEBI" id="CHEBI:57783"/>
        <dbReference type="ChEBI" id="CHEBI:64076"/>
        <dbReference type="ChEBI" id="CHEBI:456215"/>
        <dbReference type="ChEBI" id="CHEBI:456216"/>
        <dbReference type="EC" id="4.2.1.136"/>
    </reaction>
</comment>
<comment type="caution">
    <text evidence="18">Lacks conserved residue(s) required for the propagation of feature annotation.</text>
</comment>
<dbReference type="InterPro" id="IPR029056">
    <property type="entry name" value="Ribokinase-like"/>
</dbReference>
<comment type="similarity">
    <text evidence="18">Belongs to the NnrE/AIBP family.</text>
</comment>
<evidence type="ECO:0000256" key="1">
    <source>
        <dbReference type="ARBA" id="ARBA00000013"/>
    </source>
</evidence>
<comment type="catalytic activity">
    <reaction evidence="15 17 19">
        <text>(6S)-NADHX + ADP = AMP + phosphate + NADH + H(+)</text>
        <dbReference type="Rhea" id="RHEA:32223"/>
        <dbReference type="ChEBI" id="CHEBI:15378"/>
        <dbReference type="ChEBI" id="CHEBI:43474"/>
        <dbReference type="ChEBI" id="CHEBI:57945"/>
        <dbReference type="ChEBI" id="CHEBI:64074"/>
        <dbReference type="ChEBI" id="CHEBI:456215"/>
        <dbReference type="ChEBI" id="CHEBI:456216"/>
        <dbReference type="EC" id="4.2.1.136"/>
    </reaction>
</comment>
<dbReference type="Gene3D" id="3.40.1190.20">
    <property type="match status" value="1"/>
</dbReference>
<feature type="binding site" evidence="18">
    <location>
        <position position="124"/>
    </location>
    <ligand>
        <name>K(+)</name>
        <dbReference type="ChEBI" id="CHEBI:29103"/>
    </ligand>
</feature>
<keyword evidence="23" id="KW-1185">Reference proteome</keyword>
<dbReference type="Pfam" id="PF01256">
    <property type="entry name" value="Carb_kinase"/>
    <property type="match status" value="1"/>
</dbReference>
<organism evidence="22 23">
    <name type="scientific">Virgibacillus chiguensis</name>
    <dbReference type="NCBI Taxonomy" id="411959"/>
    <lineage>
        <taxon>Bacteria</taxon>
        <taxon>Bacillati</taxon>
        <taxon>Bacillota</taxon>
        <taxon>Bacilli</taxon>
        <taxon>Bacillales</taxon>
        <taxon>Bacillaceae</taxon>
        <taxon>Virgibacillus</taxon>
    </lineage>
</organism>
<evidence type="ECO:0000259" key="20">
    <source>
        <dbReference type="PROSITE" id="PS51383"/>
    </source>
</evidence>
<evidence type="ECO:0000256" key="11">
    <source>
        <dbReference type="ARBA" id="ARBA00023235"/>
    </source>
</evidence>
<evidence type="ECO:0000256" key="7">
    <source>
        <dbReference type="ARBA" id="ARBA00022840"/>
    </source>
</evidence>
<feature type="binding site" evidence="18">
    <location>
        <position position="58"/>
    </location>
    <ligand>
        <name>K(+)</name>
        <dbReference type="ChEBI" id="CHEBI:29103"/>
    </ligand>
</feature>
<comment type="catalytic activity">
    <reaction evidence="2 18 19">
        <text>(6R)-NADPHX = (6S)-NADPHX</text>
        <dbReference type="Rhea" id="RHEA:32227"/>
        <dbReference type="ChEBI" id="CHEBI:64076"/>
        <dbReference type="ChEBI" id="CHEBI:64077"/>
        <dbReference type="EC" id="5.1.99.6"/>
    </reaction>
</comment>
<keyword evidence="6 17" id="KW-0547">Nucleotide-binding</keyword>
<dbReference type="InterPro" id="IPR017953">
    <property type="entry name" value="Carbohydrate_kinase_pred_CS"/>
</dbReference>
<dbReference type="InterPro" id="IPR030677">
    <property type="entry name" value="Nnr"/>
</dbReference>
<keyword evidence="13" id="KW-0511">Multifunctional enzyme</keyword>
<comment type="function">
    <text evidence="17">Catalyzes the dehydration of the S-form of NAD(P)HX at the expense of ADP, which is converted to AMP. Together with NAD(P)HX epimerase, which catalyzes the epimerization of the S- and R-forms, the enzyme allows the repair of both epimers of NAD(P)HX, a damaged form of NAD(P)H that is a result of enzymatic or heat-dependent hydration.</text>
</comment>
<comment type="function">
    <text evidence="14 19">Bifunctional enzyme that catalyzes the epimerization of the S- and R-forms of NAD(P)HX and the dehydration of the S-form of NAD(P)HX at the expense of ADP, which is converted to AMP. This allows the repair of both epimers of NAD(P)HX, a damaged form of NAD(P)H that is a result of enzymatic or heat-dependent hydration.</text>
</comment>
<feature type="binding site" evidence="18">
    <location>
        <begin position="57"/>
        <end position="61"/>
    </location>
    <ligand>
        <name>(6S)-NADPHX</name>
        <dbReference type="ChEBI" id="CHEBI:64076"/>
    </ligand>
</feature>
<evidence type="ECO:0000313" key="22">
    <source>
        <dbReference type="EMBL" id="SHH97172.1"/>
    </source>
</evidence>
<dbReference type="RefSeq" id="WP_073013060.1">
    <property type="nucleotide sequence ID" value="NZ_FQXD01000024.1"/>
</dbReference>
<dbReference type="InterPro" id="IPR036652">
    <property type="entry name" value="YjeF_N_dom_sf"/>
</dbReference>
<dbReference type="EC" id="5.1.99.6" evidence="19"/>
<feature type="binding site" evidence="18">
    <location>
        <begin position="128"/>
        <end position="134"/>
    </location>
    <ligand>
        <name>(6S)-NADPHX</name>
        <dbReference type="ChEBI" id="CHEBI:64076"/>
    </ligand>
</feature>
<dbReference type="OrthoDB" id="9806925at2"/>
<dbReference type="NCBIfam" id="TIGR00197">
    <property type="entry name" value="yjeF_nterm"/>
    <property type="match status" value="1"/>
</dbReference>
<dbReference type="HAMAP" id="MF_01966">
    <property type="entry name" value="NADHX_epimerase"/>
    <property type="match status" value="1"/>
</dbReference>
<feature type="binding site" evidence="17">
    <location>
        <position position="441"/>
    </location>
    <ligand>
        <name>AMP</name>
        <dbReference type="ChEBI" id="CHEBI:456215"/>
    </ligand>
</feature>
<dbReference type="EC" id="4.2.1.136" evidence="19"/>
<evidence type="ECO:0000256" key="9">
    <source>
        <dbReference type="ARBA" id="ARBA00022958"/>
    </source>
</evidence>
<dbReference type="GO" id="GO:0110051">
    <property type="term" value="P:metabolite repair"/>
    <property type="evidence" value="ECO:0007669"/>
    <property type="project" value="TreeGrafter"/>
</dbReference>
<evidence type="ECO:0000256" key="2">
    <source>
        <dbReference type="ARBA" id="ARBA00000909"/>
    </source>
</evidence>
<reference evidence="23" key="1">
    <citation type="submission" date="2016-11" db="EMBL/GenBank/DDBJ databases">
        <authorList>
            <person name="Varghese N."/>
            <person name="Submissions S."/>
        </authorList>
    </citation>
    <scope>NUCLEOTIDE SEQUENCE [LARGE SCALE GENOMIC DNA]</scope>
    <source>
        <strain evidence="23">CGMCC 1.6496</strain>
    </source>
</reference>
<evidence type="ECO:0000256" key="6">
    <source>
        <dbReference type="ARBA" id="ARBA00022741"/>
    </source>
</evidence>
<keyword evidence="7 17" id="KW-0067">ATP-binding</keyword>
<comment type="cofactor">
    <cofactor evidence="18 19">
        <name>K(+)</name>
        <dbReference type="ChEBI" id="CHEBI:29103"/>
    </cofactor>
    <text evidence="18 19">Binds 1 potassium ion per subunit.</text>
</comment>
<evidence type="ECO:0000256" key="4">
    <source>
        <dbReference type="ARBA" id="ARBA00009524"/>
    </source>
</evidence>
<evidence type="ECO:0000256" key="8">
    <source>
        <dbReference type="ARBA" id="ARBA00022857"/>
    </source>
</evidence>
<accession>A0A1M5XBZ8</accession>
<dbReference type="Pfam" id="PF03853">
    <property type="entry name" value="YjeF_N"/>
    <property type="match status" value="1"/>
</dbReference>
<dbReference type="CDD" id="cd01171">
    <property type="entry name" value="YXKO-related"/>
    <property type="match status" value="1"/>
</dbReference>
<dbReference type="PIRSF" id="PIRSF017184">
    <property type="entry name" value="Nnr"/>
    <property type="match status" value="1"/>
</dbReference>
<keyword evidence="9 18" id="KW-0630">Potassium</keyword>
<dbReference type="PROSITE" id="PS01050">
    <property type="entry name" value="YJEF_C_2"/>
    <property type="match status" value="1"/>
</dbReference>
<comment type="subunit">
    <text evidence="17">Homotetramer.</text>
</comment>
<comment type="catalytic activity">
    <reaction evidence="1 18 19">
        <text>(6R)-NADHX = (6S)-NADHX</text>
        <dbReference type="Rhea" id="RHEA:32215"/>
        <dbReference type="ChEBI" id="CHEBI:64074"/>
        <dbReference type="ChEBI" id="CHEBI:64075"/>
        <dbReference type="EC" id="5.1.99.6"/>
    </reaction>
</comment>
<keyword evidence="12 17" id="KW-0456">Lyase</keyword>
<dbReference type="PROSITE" id="PS51383">
    <property type="entry name" value="YJEF_C_3"/>
    <property type="match status" value="1"/>
</dbReference>
<feature type="domain" description="YjeF N-terminal" evidence="21">
    <location>
        <begin position="9"/>
        <end position="214"/>
    </location>
</feature>
<dbReference type="PANTHER" id="PTHR12592:SF0">
    <property type="entry name" value="ATP-DEPENDENT (S)-NAD(P)H-HYDRATE DEHYDRATASE"/>
    <property type="match status" value="1"/>
</dbReference>
<evidence type="ECO:0000256" key="3">
    <source>
        <dbReference type="ARBA" id="ARBA00006001"/>
    </source>
</evidence>
<evidence type="ECO:0000256" key="17">
    <source>
        <dbReference type="HAMAP-Rule" id="MF_01965"/>
    </source>
</evidence>
<feature type="binding site" evidence="17">
    <location>
        <begin position="412"/>
        <end position="416"/>
    </location>
    <ligand>
        <name>AMP</name>
        <dbReference type="ChEBI" id="CHEBI:456215"/>
    </ligand>
</feature>
<evidence type="ECO:0000256" key="10">
    <source>
        <dbReference type="ARBA" id="ARBA00023027"/>
    </source>
</evidence>
<name>A0A1M5XBZ8_9BACI</name>
<dbReference type="HAMAP" id="MF_01965">
    <property type="entry name" value="NADHX_dehydratase"/>
    <property type="match status" value="1"/>
</dbReference>
<feature type="domain" description="YjeF C-terminal" evidence="20">
    <location>
        <begin position="223"/>
        <end position="502"/>
    </location>
</feature>
<keyword evidence="8 17" id="KW-0521">NADP</keyword>
<dbReference type="GO" id="GO:0046872">
    <property type="term" value="F:metal ion binding"/>
    <property type="evidence" value="ECO:0007669"/>
    <property type="project" value="UniProtKB-UniRule"/>
</dbReference>
<dbReference type="Gene3D" id="3.40.50.10260">
    <property type="entry name" value="YjeF N-terminal domain"/>
    <property type="match status" value="1"/>
</dbReference>
<evidence type="ECO:0000256" key="13">
    <source>
        <dbReference type="ARBA" id="ARBA00023268"/>
    </source>
</evidence>
<proteinExistence type="inferred from homology"/>
<keyword evidence="10 17" id="KW-0520">NAD</keyword>
<dbReference type="InterPro" id="IPR004443">
    <property type="entry name" value="YjeF_N_dom"/>
</dbReference>
<dbReference type="Proteomes" id="UP000184079">
    <property type="component" value="Unassembled WGS sequence"/>
</dbReference>
<evidence type="ECO:0000256" key="5">
    <source>
        <dbReference type="ARBA" id="ARBA00022723"/>
    </source>
</evidence>
<evidence type="ECO:0000256" key="14">
    <source>
        <dbReference type="ARBA" id="ARBA00025153"/>
    </source>
</evidence>
<feature type="binding site" evidence="17">
    <location>
        <position position="324"/>
    </location>
    <ligand>
        <name>(6S)-NADPHX</name>
        <dbReference type="ChEBI" id="CHEBI:64076"/>
    </ligand>
</feature>
<feature type="binding site" evidence="18">
    <location>
        <position position="160"/>
    </location>
    <ligand>
        <name>K(+)</name>
        <dbReference type="ChEBI" id="CHEBI:29103"/>
    </ligand>
</feature>
<dbReference type="AlphaFoldDB" id="A0A1M5XBZ8"/>
<dbReference type="GO" id="GO:0005524">
    <property type="term" value="F:ATP binding"/>
    <property type="evidence" value="ECO:0007669"/>
    <property type="project" value="UniProtKB-UniRule"/>
</dbReference>
<dbReference type="GO" id="GO:0052856">
    <property type="term" value="F:NAD(P)HX epimerase activity"/>
    <property type="evidence" value="ECO:0007669"/>
    <property type="project" value="UniProtKB-UniRule"/>
</dbReference>
<evidence type="ECO:0000256" key="18">
    <source>
        <dbReference type="HAMAP-Rule" id="MF_01966"/>
    </source>
</evidence>
<evidence type="ECO:0000256" key="12">
    <source>
        <dbReference type="ARBA" id="ARBA00023239"/>
    </source>
</evidence>
<evidence type="ECO:0000256" key="16">
    <source>
        <dbReference type="ARBA" id="ARBA00049209"/>
    </source>
</evidence>
<dbReference type="GO" id="GO:0052855">
    <property type="term" value="F:ADP-dependent NAD(P)H-hydrate dehydratase activity"/>
    <property type="evidence" value="ECO:0007669"/>
    <property type="project" value="UniProtKB-UniRule"/>
</dbReference>
<gene>
    <name evidence="17" type="primary">nnrD</name>
    <name evidence="18" type="synonym">nnrE</name>
    <name evidence="22" type="ORF">SAMN05421807_12421</name>
</gene>
<comment type="function">
    <text evidence="18">Catalyzes the epimerization of the S- and R-forms of NAD(P)HX, a damaged form of NAD(P)H that is a result of enzymatic or heat-dependent hydration. This is a prerequisite for the S-specific NAD(P)H-hydrate dehydratase to allow the repair of both epimers of NAD(P)HX.</text>
</comment>
<feature type="binding site" evidence="17">
    <location>
        <position position="375"/>
    </location>
    <ligand>
        <name>(6S)-NADPHX</name>
        <dbReference type="ChEBI" id="CHEBI:64076"/>
    </ligand>
</feature>